<dbReference type="FunFam" id="3.90.1170.20:FF:000001">
    <property type="entry name" value="Nicotinate-nucleotide diphosphorylase (Carboxylating)"/>
    <property type="match status" value="1"/>
</dbReference>
<feature type="binding site" evidence="13">
    <location>
        <begin position="135"/>
        <end position="137"/>
    </location>
    <ligand>
        <name>substrate</name>
    </ligand>
</feature>
<evidence type="ECO:0000256" key="8">
    <source>
        <dbReference type="ARBA" id="ARBA00022679"/>
    </source>
</evidence>
<comment type="function">
    <text evidence="1">Involved in the catabolism of quinolinic acid (QA).</text>
</comment>
<feature type="binding site" evidence="13">
    <location>
        <position position="159"/>
    </location>
    <ligand>
        <name>substrate</name>
    </ligand>
</feature>
<accession>A0A974WHQ4</accession>
<dbReference type="Proteomes" id="UP000662783">
    <property type="component" value="Chromosome"/>
</dbReference>
<name>A0A974WHQ4_9BACT</name>
<evidence type="ECO:0000256" key="2">
    <source>
        <dbReference type="ARBA" id="ARBA00004893"/>
    </source>
</evidence>
<protein>
    <recommendedName>
        <fullName evidence="11">Probable nicotinate-nucleotide pyrophosphorylase [carboxylating]</fullName>
        <ecNumber evidence="5">2.4.2.19</ecNumber>
    </recommendedName>
    <alternativeName>
        <fullName evidence="9">Quinolinate phosphoribosyltransferase [decarboxylating]</fullName>
    </alternativeName>
</protein>
<proteinExistence type="inferred from homology"/>
<evidence type="ECO:0000256" key="11">
    <source>
        <dbReference type="ARBA" id="ARBA00069173"/>
    </source>
</evidence>
<evidence type="ECO:0000256" key="10">
    <source>
        <dbReference type="ARBA" id="ARBA00047445"/>
    </source>
</evidence>
<dbReference type="GO" id="GO:0005737">
    <property type="term" value="C:cytoplasm"/>
    <property type="evidence" value="ECO:0007669"/>
    <property type="project" value="TreeGrafter"/>
</dbReference>
<dbReference type="SUPFAM" id="SSF54675">
    <property type="entry name" value="Nicotinate/Quinolinate PRTase N-terminal domain-like"/>
    <property type="match status" value="1"/>
</dbReference>
<comment type="subunit">
    <text evidence="4">Hexamer formed by 3 homodimers.</text>
</comment>
<feature type="binding site" evidence="13">
    <location>
        <begin position="268"/>
        <end position="270"/>
    </location>
    <ligand>
        <name>substrate</name>
    </ligand>
</feature>
<evidence type="ECO:0000256" key="13">
    <source>
        <dbReference type="PIRSR" id="PIRSR006250-1"/>
    </source>
</evidence>
<dbReference type="InterPro" id="IPR004393">
    <property type="entry name" value="NadC"/>
</dbReference>
<evidence type="ECO:0000256" key="4">
    <source>
        <dbReference type="ARBA" id="ARBA00011218"/>
    </source>
</evidence>
<evidence type="ECO:0000313" key="17">
    <source>
        <dbReference type="Proteomes" id="UP000662783"/>
    </source>
</evidence>
<feature type="binding site" evidence="13">
    <location>
        <position position="224"/>
    </location>
    <ligand>
        <name>substrate</name>
    </ligand>
</feature>
<sequence>MSLAYLSDKSIKQFIKSALAEDIGDGDHSSLSSIPQKHKSRARLLVKDDGILAGVDLAHKIFKEVDPELELNILMKDGDTMQSGDIAFEVSGSARSILTAERLVLNCMQRMSGIATYTHHMCSLIKSTKAKILDTRKTTPNFRIAEKWAVAIGGGKNHRFGLYDMIMLKDNHIDYAGSITKAVQSTQKYLKEKGKQLAIEVETRNLDEVKEALSVGGVDVIMLDNMMPSTMREAVKLINGQCKIEASGGITEMNIAEVAECGVDFISIGALTHSVKSKDLSLKAF</sequence>
<evidence type="ECO:0000256" key="12">
    <source>
        <dbReference type="PIRNR" id="PIRNR006250"/>
    </source>
</evidence>
<dbReference type="InterPro" id="IPR027277">
    <property type="entry name" value="NadC/ModD"/>
</dbReference>
<dbReference type="Gene3D" id="3.90.1170.20">
    <property type="entry name" value="Quinolinate phosphoribosyl transferase, N-terminal domain"/>
    <property type="match status" value="1"/>
</dbReference>
<organism evidence="16 17">
    <name type="scientific">Fulvivirga lutea</name>
    <dbReference type="NCBI Taxonomy" id="2810512"/>
    <lineage>
        <taxon>Bacteria</taxon>
        <taxon>Pseudomonadati</taxon>
        <taxon>Bacteroidota</taxon>
        <taxon>Cytophagia</taxon>
        <taxon>Cytophagales</taxon>
        <taxon>Fulvivirgaceae</taxon>
        <taxon>Fulvivirga</taxon>
    </lineage>
</organism>
<dbReference type="EMBL" id="CP070608">
    <property type="protein sequence ID" value="QSE98596.1"/>
    <property type="molecule type" value="Genomic_DNA"/>
</dbReference>
<dbReference type="GO" id="GO:0009435">
    <property type="term" value="P:NAD+ biosynthetic process"/>
    <property type="evidence" value="ECO:0007669"/>
    <property type="project" value="InterPro"/>
</dbReference>
<dbReference type="GO" id="GO:0034213">
    <property type="term" value="P:quinolinate catabolic process"/>
    <property type="evidence" value="ECO:0007669"/>
    <property type="project" value="TreeGrafter"/>
</dbReference>
<feature type="binding site" evidence="13">
    <location>
        <position position="102"/>
    </location>
    <ligand>
        <name>substrate</name>
    </ligand>
</feature>
<dbReference type="RefSeq" id="WP_205723110.1">
    <property type="nucleotide sequence ID" value="NZ_CP070608.1"/>
</dbReference>
<dbReference type="SUPFAM" id="SSF51690">
    <property type="entry name" value="Nicotinate/Quinolinate PRTase C-terminal domain-like"/>
    <property type="match status" value="1"/>
</dbReference>
<evidence type="ECO:0000256" key="7">
    <source>
        <dbReference type="ARBA" id="ARBA00022676"/>
    </source>
</evidence>
<evidence type="ECO:0000256" key="1">
    <source>
        <dbReference type="ARBA" id="ARBA00003237"/>
    </source>
</evidence>
<dbReference type="KEGG" id="fuv:JR347_05820"/>
<dbReference type="InterPro" id="IPR036068">
    <property type="entry name" value="Nicotinate_pribotase-like_C"/>
</dbReference>
<feature type="domain" description="Quinolinate phosphoribosyl transferase C-terminal" evidence="14">
    <location>
        <begin position="114"/>
        <end position="283"/>
    </location>
</feature>
<dbReference type="EC" id="2.4.2.19" evidence="5"/>
<dbReference type="InterPro" id="IPR002638">
    <property type="entry name" value="Quinolinate_PRibosylTrfase_C"/>
</dbReference>
<dbReference type="InterPro" id="IPR013785">
    <property type="entry name" value="Aldolase_TIM"/>
</dbReference>
<evidence type="ECO:0000256" key="9">
    <source>
        <dbReference type="ARBA" id="ARBA00033102"/>
    </source>
</evidence>
<keyword evidence="6" id="KW-0662">Pyridine nucleotide biosynthesis</keyword>
<feature type="binding site" evidence="13">
    <location>
        <begin position="247"/>
        <end position="249"/>
    </location>
    <ligand>
        <name>substrate</name>
    </ligand>
</feature>
<dbReference type="Gene3D" id="3.20.20.70">
    <property type="entry name" value="Aldolase class I"/>
    <property type="match status" value="1"/>
</dbReference>
<evidence type="ECO:0000256" key="5">
    <source>
        <dbReference type="ARBA" id="ARBA00011944"/>
    </source>
</evidence>
<evidence type="ECO:0000313" key="16">
    <source>
        <dbReference type="EMBL" id="QSE98596.1"/>
    </source>
</evidence>
<evidence type="ECO:0000259" key="14">
    <source>
        <dbReference type="Pfam" id="PF01729"/>
    </source>
</evidence>
<comment type="similarity">
    <text evidence="3 12">Belongs to the NadC/ModD family.</text>
</comment>
<keyword evidence="7 12" id="KW-0328">Glycosyltransferase</keyword>
<keyword evidence="8 12" id="KW-0808">Transferase</keyword>
<dbReference type="GO" id="GO:0004514">
    <property type="term" value="F:nicotinate-nucleotide diphosphorylase (carboxylating) activity"/>
    <property type="evidence" value="ECO:0007669"/>
    <property type="project" value="UniProtKB-EC"/>
</dbReference>
<dbReference type="CDD" id="cd01572">
    <property type="entry name" value="QPRTase"/>
    <property type="match status" value="1"/>
</dbReference>
<dbReference type="InterPro" id="IPR022412">
    <property type="entry name" value="Quinolinate_PRibosylTrfase_N"/>
</dbReference>
<feature type="binding site" evidence="13">
    <location>
        <position position="169"/>
    </location>
    <ligand>
        <name>substrate</name>
    </ligand>
</feature>
<evidence type="ECO:0000256" key="3">
    <source>
        <dbReference type="ARBA" id="ARBA00009400"/>
    </source>
</evidence>
<feature type="domain" description="Quinolinate phosphoribosyl transferase N-terminal" evidence="15">
    <location>
        <begin position="31"/>
        <end position="112"/>
    </location>
</feature>
<comment type="catalytic activity">
    <reaction evidence="10">
        <text>nicotinate beta-D-ribonucleotide + CO2 + diphosphate = quinolinate + 5-phospho-alpha-D-ribose 1-diphosphate + 2 H(+)</text>
        <dbReference type="Rhea" id="RHEA:12733"/>
        <dbReference type="ChEBI" id="CHEBI:15378"/>
        <dbReference type="ChEBI" id="CHEBI:16526"/>
        <dbReference type="ChEBI" id="CHEBI:29959"/>
        <dbReference type="ChEBI" id="CHEBI:33019"/>
        <dbReference type="ChEBI" id="CHEBI:57502"/>
        <dbReference type="ChEBI" id="CHEBI:58017"/>
        <dbReference type="EC" id="2.4.2.19"/>
    </reaction>
</comment>
<gene>
    <name evidence="16" type="primary">nadC</name>
    <name evidence="16" type="ORF">JR347_05820</name>
</gene>
<dbReference type="Pfam" id="PF01729">
    <property type="entry name" value="QRPTase_C"/>
    <property type="match status" value="1"/>
</dbReference>
<dbReference type="PANTHER" id="PTHR32179:SF3">
    <property type="entry name" value="NICOTINATE-NUCLEOTIDE PYROPHOSPHORYLASE [CARBOXYLATING]"/>
    <property type="match status" value="1"/>
</dbReference>
<dbReference type="FunFam" id="3.20.20.70:FF:000030">
    <property type="entry name" value="Nicotinate-nucleotide pyrophosphorylase, carboxylating"/>
    <property type="match status" value="1"/>
</dbReference>
<evidence type="ECO:0000259" key="15">
    <source>
        <dbReference type="Pfam" id="PF02749"/>
    </source>
</evidence>
<dbReference type="InterPro" id="IPR037128">
    <property type="entry name" value="Quinolinate_PRibosylTase_N_sf"/>
</dbReference>
<reference evidence="16" key="1">
    <citation type="submission" date="2021-02" db="EMBL/GenBank/DDBJ databases">
        <title>Fulvivirga sp. S481 isolated from sea water.</title>
        <authorList>
            <person name="Bae S.S."/>
            <person name="Baek K."/>
        </authorList>
    </citation>
    <scope>NUCLEOTIDE SEQUENCE</scope>
    <source>
        <strain evidence="16">S481</strain>
    </source>
</reference>
<dbReference type="PANTHER" id="PTHR32179">
    <property type="entry name" value="NICOTINATE-NUCLEOTIDE PYROPHOSPHORYLASE [CARBOXYLATING]"/>
    <property type="match status" value="1"/>
</dbReference>
<dbReference type="NCBIfam" id="TIGR00078">
    <property type="entry name" value="nadC"/>
    <property type="match status" value="1"/>
</dbReference>
<dbReference type="PIRSF" id="PIRSF006250">
    <property type="entry name" value="NadC_ModD"/>
    <property type="match status" value="1"/>
</dbReference>
<dbReference type="AlphaFoldDB" id="A0A974WHQ4"/>
<evidence type="ECO:0000256" key="6">
    <source>
        <dbReference type="ARBA" id="ARBA00022642"/>
    </source>
</evidence>
<comment type="pathway">
    <text evidence="2">Cofactor biosynthesis; NAD(+) biosynthesis; nicotinate D-ribonucleotide from quinolinate: step 1/1.</text>
</comment>
<dbReference type="Pfam" id="PF02749">
    <property type="entry name" value="QRPTase_N"/>
    <property type="match status" value="1"/>
</dbReference>
<feature type="binding site" evidence="13">
    <location>
        <position position="202"/>
    </location>
    <ligand>
        <name>substrate</name>
    </ligand>
</feature>
<keyword evidence="17" id="KW-1185">Reference proteome</keyword>